<evidence type="ECO:0000313" key="1">
    <source>
        <dbReference type="EMBL" id="KAI2383278.1"/>
    </source>
</evidence>
<sequence>MTSSALPIRPLPTKVAAQIKSSTTIISLNSVVLELVKNSLDAAAHTIAVTVDYQKGGCVVEDDGIGIPSLEFKDGGGLGKLYHTSKFECTHEVYGRSGIFLSSLASLALVSITSRHRADATTNSVTYHQSNTISRLCPAPAKYDLAYEHGTKVIVTNLFGNLPVRVKHRALSLQRNGDIDKEWDELTRLLTSLLIAFQNPIKLIFEDSSKSRKTIIRGRKKRSDQKKSQDEPTDRAILDIAQVASILSQVGYISSTEFGSWVSASARASGISVRSAISLVPSPTKQVQFISFGINPLNQQSNANVLYDEINRLFTKSSFGAEDYCPPEIADELQGLNLGDIQKGGRGQLEKGYRAHAKGVNRWPMFYIRIDLKKQSEIINEKSGPLSSEKSLENILSVLNAMICQFLEQYNFSTPRCRRGEKRPQENVVEAENKEYQPSKRPKCCTTTNPAVVVGDVQTTQEDFLNPLLKLPNRPQSSRMPPGTLRPDLASWSRIKAGKNKDILEEICGGLPRRKSKSITSLDKLPDSESGEGRRLKESLRPASFPTTPIPTELCESTPLDHTALETQTEPLPPTVAEADSIEQDPSNHVIAWMSPVSKKVLHINKRTGQTMPLQSTGPIPFRPISATSQFSVKSKRDHSQSPAPTPWIDSVLQNWENPVFRLPEYPIPSLRPATPIHPEQGDNGFAARLRNGAGNTSDFSFSFNGRLTKARLAKAKVLAQVDKKFILLRMAVRPSEAGDDQQVLVLVDQHAADERINVEQLFIEVCSQTVDTTSLSQPISFKVSSQEAQLFTSQSDYFASWGCLYSVSREETQSQYSAVKISALPTLIYERCRTEPKLAIDMLRSEIWMRKDAGVTPKPRALEPNSEPAPWPQLISQCPRGIIELLNSRACRSSIMFNDKLRNKECGTLITKLAQCVFPFYCAHGRPSMVPILNLGTMCNGDTAGIALNDAATAFGNFAEHEKDAEQFAQAYMTWRHNQG</sequence>
<organism evidence="1">
    <name type="scientific">Ophidiomyces ophidiicola</name>
    <dbReference type="NCBI Taxonomy" id="1387563"/>
    <lineage>
        <taxon>Eukaryota</taxon>
        <taxon>Fungi</taxon>
        <taxon>Dikarya</taxon>
        <taxon>Ascomycota</taxon>
        <taxon>Pezizomycotina</taxon>
        <taxon>Eurotiomycetes</taxon>
        <taxon>Eurotiomycetidae</taxon>
        <taxon>Onygenales</taxon>
        <taxon>Onygenaceae</taxon>
        <taxon>Ophidiomyces</taxon>
    </lineage>
</organism>
<comment type="caution">
    <text evidence="1">The sequence shown here is derived from an EMBL/GenBank/DDBJ whole genome shotgun (WGS) entry which is preliminary data.</text>
</comment>
<reference evidence="1" key="1">
    <citation type="journal article" date="2022" name="bioRxiv">
        <title>Population genetic analysis of Ophidiomyces ophidiicola, the causative agent of snake fungal disease, indicates recent introductions to the USA.</title>
        <authorList>
            <person name="Ladner J.T."/>
            <person name="Palmer J.M."/>
            <person name="Ettinger C.L."/>
            <person name="Stajich J.E."/>
            <person name="Farrell T.M."/>
            <person name="Glorioso B.M."/>
            <person name="Lawson B."/>
            <person name="Price S.J."/>
            <person name="Stengle A.G."/>
            <person name="Grear D.A."/>
            <person name="Lorch J.M."/>
        </authorList>
    </citation>
    <scope>NUCLEOTIDE SEQUENCE</scope>
    <source>
        <strain evidence="1">NWHC 24266-5</strain>
    </source>
</reference>
<gene>
    <name evidence="1" type="primary">MLH3</name>
    <name evidence="1" type="ORF">LOY88_005374</name>
</gene>
<dbReference type="EMBL" id="JALBCA010000094">
    <property type="protein sequence ID" value="KAI2383278.1"/>
    <property type="molecule type" value="Genomic_DNA"/>
</dbReference>
<proteinExistence type="predicted"/>
<name>A0ACB8UQS8_9EURO</name>
<accession>A0ACB8UQS8</accession>
<protein>
    <submittedName>
        <fullName evidence="1">DNA mismatch repair protein</fullName>
    </submittedName>
</protein>